<name>A0A5N5IVF4_9FLAO</name>
<comment type="caution">
    <text evidence="2">The sequence shown here is derived from an EMBL/GenBank/DDBJ whole genome shotgun (WGS) entry which is preliminary data.</text>
</comment>
<proteinExistence type="predicted"/>
<sequence>MKTILTIIAVTFFGTMAMAQDISKEKKVETITADVVLDVDFQQVIRKDRETARLYKFKNSRVKQALSFTTKKNKSILA</sequence>
<feature type="chain" id="PRO_5024345473" evidence="1">
    <location>
        <begin position="20"/>
        <end position="78"/>
    </location>
</feature>
<evidence type="ECO:0000256" key="1">
    <source>
        <dbReference type="SAM" id="SignalP"/>
    </source>
</evidence>
<dbReference type="EMBL" id="VNIK02000008">
    <property type="protein sequence ID" value="KAB5486943.1"/>
    <property type="molecule type" value="Genomic_DNA"/>
</dbReference>
<dbReference type="AlphaFoldDB" id="A0A5N5IVF4"/>
<dbReference type="RefSeq" id="WP_151890880.1">
    <property type="nucleotide sequence ID" value="NZ_VNIK02000008.1"/>
</dbReference>
<evidence type="ECO:0000313" key="2">
    <source>
        <dbReference type="EMBL" id="KAB5486943.1"/>
    </source>
</evidence>
<keyword evidence="1" id="KW-0732">Signal</keyword>
<protein>
    <submittedName>
        <fullName evidence="2">Uncharacterized protein</fullName>
    </submittedName>
</protein>
<accession>A0A5N5IVF4</accession>
<gene>
    <name evidence="2" type="ORF">FOT42_012335</name>
</gene>
<reference evidence="2" key="1">
    <citation type="submission" date="2019-10" db="EMBL/GenBank/DDBJ databases">
        <title>Muricauda hadale sp. nov., a piezophilic bacterium isolated from hadopelagic water of the Mariana Trench.</title>
        <authorList>
            <person name="Wei Y."/>
        </authorList>
    </citation>
    <scope>NUCLEOTIDE SEQUENCE [LARGE SCALE GENOMIC DNA]</scope>
    <source>
        <strain evidence="2">MT-229</strain>
    </source>
</reference>
<dbReference type="OrthoDB" id="1448236at2"/>
<organism evidence="2 3">
    <name type="scientific">Flagellimonas hadalis</name>
    <dbReference type="NCBI Taxonomy" id="2597517"/>
    <lineage>
        <taxon>Bacteria</taxon>
        <taxon>Pseudomonadati</taxon>
        <taxon>Bacteroidota</taxon>
        <taxon>Flavobacteriia</taxon>
        <taxon>Flavobacteriales</taxon>
        <taxon>Flavobacteriaceae</taxon>
        <taxon>Flagellimonas</taxon>
    </lineage>
</organism>
<evidence type="ECO:0000313" key="3">
    <source>
        <dbReference type="Proteomes" id="UP000319204"/>
    </source>
</evidence>
<keyword evidence="3" id="KW-1185">Reference proteome</keyword>
<dbReference type="Proteomes" id="UP000319204">
    <property type="component" value="Unassembled WGS sequence"/>
</dbReference>
<feature type="signal peptide" evidence="1">
    <location>
        <begin position="1"/>
        <end position="19"/>
    </location>
</feature>